<comment type="cofactor">
    <cofactor evidence="7">
        <name>Mg(2+)</name>
        <dbReference type="ChEBI" id="CHEBI:18420"/>
    </cofactor>
</comment>
<dbReference type="InterPro" id="IPR004101">
    <property type="entry name" value="Mur_ligase_C"/>
</dbReference>
<dbReference type="GO" id="GO:0051301">
    <property type="term" value="P:cell division"/>
    <property type="evidence" value="ECO:0007669"/>
    <property type="project" value="UniProtKB-KW"/>
</dbReference>
<comment type="subcellular location">
    <subcellularLocation>
        <location evidence="7 8">Cytoplasm</location>
    </subcellularLocation>
</comment>
<dbReference type="InterPro" id="IPR013221">
    <property type="entry name" value="Mur_ligase_cen"/>
</dbReference>
<dbReference type="GO" id="GO:0009252">
    <property type="term" value="P:peptidoglycan biosynthetic process"/>
    <property type="evidence" value="ECO:0007669"/>
    <property type="project" value="UniProtKB-UniRule"/>
</dbReference>
<feature type="binding site" evidence="7">
    <location>
        <position position="461"/>
    </location>
    <ligand>
        <name>meso-2,6-diaminopimelate</name>
        <dbReference type="ChEBI" id="CHEBI:57791"/>
    </ligand>
</feature>
<feature type="binding site" evidence="7">
    <location>
        <begin position="154"/>
        <end position="155"/>
    </location>
    <ligand>
        <name>UDP-N-acetyl-alpha-D-muramoyl-L-alanyl-D-glutamate</name>
        <dbReference type="ChEBI" id="CHEBI:83900"/>
    </ligand>
</feature>
<dbReference type="SUPFAM" id="SSF53244">
    <property type="entry name" value="MurD-like peptide ligases, peptide-binding domain"/>
    <property type="match status" value="1"/>
</dbReference>
<feature type="domain" description="Mur ligase N-terminal catalytic" evidence="9">
    <location>
        <begin position="24"/>
        <end position="98"/>
    </location>
</feature>
<dbReference type="RefSeq" id="WP_093239775.1">
    <property type="nucleotide sequence ID" value="NZ_FNQF01000002.1"/>
</dbReference>
<dbReference type="SUPFAM" id="SSF63418">
    <property type="entry name" value="MurE/MurF N-terminal domain"/>
    <property type="match status" value="1"/>
</dbReference>
<evidence type="ECO:0000256" key="6">
    <source>
        <dbReference type="ARBA" id="ARBA00023316"/>
    </source>
</evidence>
<keyword evidence="7" id="KW-0547">Nucleotide-binding</keyword>
<dbReference type="NCBIfam" id="NF001126">
    <property type="entry name" value="PRK00139.1-4"/>
    <property type="match status" value="1"/>
</dbReference>
<feature type="binding site" evidence="7">
    <location>
        <position position="380"/>
    </location>
    <ligand>
        <name>meso-2,6-diaminopimelate</name>
        <dbReference type="ChEBI" id="CHEBI:57791"/>
    </ligand>
</feature>
<keyword evidence="6 7" id="KW-0961">Cell wall biogenesis/degradation</keyword>
<keyword evidence="2 7" id="KW-0132">Cell division</keyword>
<feature type="binding site" evidence="7">
    <location>
        <begin position="404"/>
        <end position="407"/>
    </location>
    <ligand>
        <name>meso-2,6-diaminopimelate</name>
        <dbReference type="ChEBI" id="CHEBI:57791"/>
    </ligand>
</feature>
<keyword evidence="5 7" id="KW-0131">Cell cycle</keyword>
<dbReference type="GO" id="GO:0008360">
    <property type="term" value="P:regulation of cell shape"/>
    <property type="evidence" value="ECO:0007669"/>
    <property type="project" value="UniProtKB-KW"/>
</dbReference>
<dbReference type="AlphaFoldDB" id="A0A1H3XK60"/>
<keyword evidence="13" id="KW-1185">Reference proteome</keyword>
<evidence type="ECO:0000313" key="12">
    <source>
        <dbReference type="EMBL" id="SDZ98938.1"/>
    </source>
</evidence>
<dbReference type="UniPathway" id="UPA00219"/>
<keyword evidence="7" id="KW-0460">Magnesium</keyword>
<dbReference type="GO" id="GO:0071555">
    <property type="term" value="P:cell wall organization"/>
    <property type="evidence" value="ECO:0007669"/>
    <property type="project" value="UniProtKB-KW"/>
</dbReference>
<dbReference type="Gene3D" id="3.40.1190.10">
    <property type="entry name" value="Mur-like, catalytic domain"/>
    <property type="match status" value="1"/>
</dbReference>
<keyword evidence="3 7" id="KW-0133">Cell shape</keyword>
<name>A0A1H3XK60_9FLAO</name>
<evidence type="ECO:0000259" key="9">
    <source>
        <dbReference type="Pfam" id="PF01225"/>
    </source>
</evidence>
<evidence type="ECO:0000256" key="2">
    <source>
        <dbReference type="ARBA" id="ARBA00022618"/>
    </source>
</evidence>
<feature type="modified residue" description="N6-carboxylysine" evidence="7">
    <location>
        <position position="221"/>
    </location>
</feature>
<feature type="binding site" evidence="7">
    <location>
        <position position="189"/>
    </location>
    <ligand>
        <name>UDP-N-acetyl-alpha-D-muramoyl-L-alanyl-D-glutamate</name>
        <dbReference type="ChEBI" id="CHEBI:83900"/>
    </ligand>
</feature>
<dbReference type="GO" id="GO:0005737">
    <property type="term" value="C:cytoplasm"/>
    <property type="evidence" value="ECO:0007669"/>
    <property type="project" value="UniProtKB-SubCell"/>
</dbReference>
<dbReference type="Proteomes" id="UP000198820">
    <property type="component" value="Unassembled WGS sequence"/>
</dbReference>
<accession>A0A1H3XK60</accession>
<dbReference type="GO" id="GO:0008765">
    <property type="term" value="F:UDP-N-acetylmuramoylalanyl-D-glutamate-2,6-diaminopimelate ligase activity"/>
    <property type="evidence" value="ECO:0007669"/>
    <property type="project" value="UniProtKB-UniRule"/>
</dbReference>
<feature type="binding site" evidence="7">
    <location>
        <position position="457"/>
    </location>
    <ligand>
        <name>meso-2,6-diaminopimelate</name>
        <dbReference type="ChEBI" id="CHEBI:57791"/>
    </ligand>
</feature>
<evidence type="ECO:0000256" key="1">
    <source>
        <dbReference type="ARBA" id="ARBA00005898"/>
    </source>
</evidence>
<keyword evidence="4 7" id="KW-0573">Peptidoglycan synthesis</keyword>
<evidence type="ECO:0000259" key="11">
    <source>
        <dbReference type="Pfam" id="PF08245"/>
    </source>
</evidence>
<feature type="domain" description="Mur ligase C-terminal" evidence="10">
    <location>
        <begin position="328"/>
        <end position="459"/>
    </location>
</feature>
<gene>
    <name evidence="7" type="primary">murE</name>
    <name evidence="12" type="ORF">SAMN05421540_102368</name>
</gene>
<proteinExistence type="inferred from homology"/>
<evidence type="ECO:0000259" key="10">
    <source>
        <dbReference type="Pfam" id="PF02875"/>
    </source>
</evidence>
<dbReference type="Gene3D" id="3.90.190.20">
    <property type="entry name" value="Mur ligase, C-terminal domain"/>
    <property type="match status" value="1"/>
</dbReference>
<dbReference type="InterPro" id="IPR036615">
    <property type="entry name" value="Mur_ligase_C_dom_sf"/>
</dbReference>
<keyword evidence="7" id="KW-0963">Cytoplasm</keyword>
<dbReference type="InterPro" id="IPR005761">
    <property type="entry name" value="UDP-N-AcMur-Glu-dNH2Pim_ligase"/>
</dbReference>
<feature type="binding site" evidence="7">
    <location>
        <begin position="112"/>
        <end position="118"/>
    </location>
    <ligand>
        <name>ATP</name>
        <dbReference type="ChEBI" id="CHEBI:30616"/>
    </ligand>
</feature>
<dbReference type="Pfam" id="PF01225">
    <property type="entry name" value="Mur_ligase"/>
    <property type="match status" value="1"/>
</dbReference>
<feature type="short sequence motif" description="Meso-diaminopimelate recognition motif" evidence="7">
    <location>
        <begin position="404"/>
        <end position="407"/>
    </location>
</feature>
<dbReference type="EC" id="6.3.2.13" evidence="7"/>
<dbReference type="Pfam" id="PF08245">
    <property type="entry name" value="Mur_ligase_M"/>
    <property type="match status" value="1"/>
</dbReference>
<dbReference type="InterPro" id="IPR000713">
    <property type="entry name" value="Mur_ligase_N"/>
</dbReference>
<dbReference type="Gene3D" id="3.40.1390.10">
    <property type="entry name" value="MurE/MurF, N-terminal domain"/>
    <property type="match status" value="1"/>
</dbReference>
<comment type="caution">
    <text evidence="7">Lacks conserved residue(s) required for the propagation of feature annotation.</text>
</comment>
<evidence type="ECO:0000256" key="8">
    <source>
        <dbReference type="RuleBase" id="RU004135"/>
    </source>
</evidence>
<keyword evidence="7" id="KW-0067">ATP-binding</keyword>
<dbReference type="GO" id="GO:0005524">
    <property type="term" value="F:ATP binding"/>
    <property type="evidence" value="ECO:0007669"/>
    <property type="project" value="UniProtKB-UniRule"/>
</dbReference>
<comment type="catalytic activity">
    <reaction evidence="7">
        <text>UDP-N-acetyl-alpha-D-muramoyl-L-alanyl-D-glutamate + meso-2,6-diaminopimelate + ATP = UDP-N-acetyl-alpha-D-muramoyl-L-alanyl-gamma-D-glutamyl-meso-2,6-diaminopimelate + ADP + phosphate + H(+)</text>
        <dbReference type="Rhea" id="RHEA:23676"/>
        <dbReference type="ChEBI" id="CHEBI:15378"/>
        <dbReference type="ChEBI" id="CHEBI:30616"/>
        <dbReference type="ChEBI" id="CHEBI:43474"/>
        <dbReference type="ChEBI" id="CHEBI:57791"/>
        <dbReference type="ChEBI" id="CHEBI:83900"/>
        <dbReference type="ChEBI" id="CHEBI:83905"/>
        <dbReference type="ChEBI" id="CHEBI:456216"/>
        <dbReference type="EC" id="6.3.2.13"/>
    </reaction>
</comment>
<dbReference type="STRING" id="908615.SAMN05421540_102368"/>
<dbReference type="SUPFAM" id="SSF53623">
    <property type="entry name" value="MurD-like peptide ligases, catalytic domain"/>
    <property type="match status" value="1"/>
</dbReference>
<comment type="function">
    <text evidence="7">Catalyzes the addition of meso-diaminopimelic acid to the nucleotide precursor UDP-N-acetylmuramoyl-L-alanyl-D-glutamate (UMAG) in the biosynthesis of bacterial cell-wall peptidoglycan.</text>
</comment>
<feature type="domain" description="Mur ligase central" evidence="11">
    <location>
        <begin position="110"/>
        <end position="306"/>
    </location>
</feature>
<feature type="binding site" evidence="7">
    <location>
        <position position="187"/>
    </location>
    <ligand>
        <name>UDP-N-acetyl-alpha-D-muramoyl-L-alanyl-D-glutamate</name>
        <dbReference type="ChEBI" id="CHEBI:83900"/>
    </ligand>
</feature>
<organism evidence="12 13">
    <name type="scientific">Psychroflexus halocasei</name>
    <dbReference type="NCBI Taxonomy" id="908615"/>
    <lineage>
        <taxon>Bacteria</taxon>
        <taxon>Pseudomonadati</taxon>
        <taxon>Bacteroidota</taxon>
        <taxon>Flavobacteriia</taxon>
        <taxon>Flavobacteriales</taxon>
        <taxon>Flavobacteriaceae</taxon>
        <taxon>Psychroflexus</taxon>
    </lineage>
</organism>
<evidence type="ECO:0000256" key="3">
    <source>
        <dbReference type="ARBA" id="ARBA00022960"/>
    </source>
</evidence>
<dbReference type="EMBL" id="FNQF01000002">
    <property type="protein sequence ID" value="SDZ98938.1"/>
    <property type="molecule type" value="Genomic_DNA"/>
</dbReference>
<comment type="pathway">
    <text evidence="7 8">Cell wall biogenesis; peptidoglycan biosynthesis.</text>
</comment>
<evidence type="ECO:0000256" key="7">
    <source>
        <dbReference type="HAMAP-Rule" id="MF_00208"/>
    </source>
</evidence>
<dbReference type="GO" id="GO:0000287">
    <property type="term" value="F:magnesium ion binding"/>
    <property type="evidence" value="ECO:0007669"/>
    <property type="project" value="UniProtKB-UniRule"/>
</dbReference>
<dbReference type="InterPro" id="IPR035911">
    <property type="entry name" value="MurE/MurF_N"/>
</dbReference>
<dbReference type="PANTHER" id="PTHR23135">
    <property type="entry name" value="MUR LIGASE FAMILY MEMBER"/>
    <property type="match status" value="1"/>
</dbReference>
<evidence type="ECO:0000256" key="5">
    <source>
        <dbReference type="ARBA" id="ARBA00023306"/>
    </source>
</evidence>
<feature type="binding site" evidence="7">
    <location>
        <position position="31"/>
    </location>
    <ligand>
        <name>UDP-N-acetyl-alpha-D-muramoyl-L-alanyl-D-glutamate</name>
        <dbReference type="ChEBI" id="CHEBI:83900"/>
    </ligand>
</feature>
<sequence>MKQLKDILYRVSLEEVIGRTDQDINAIHFDSREIKTNDCFVAIDGEKANGHDFIEKAVELGATAVICEEMPKNISNDVTYVRVNDSRQALAYMANHYYDSPSKSLKLIGVTGTNGKTTTTSLMYQLFQNLGFPVGLISTVVIKINEKSISTSLTTPDSLTINKHMRDMVDAGVEYCFMEVSSHGIDQKRTLGLDFDVAAFTNLSHDHLDYHHSFAEYRDVKKRLFDQLPKTAVAVSNKDDKNGEFILQNTSAKKVFYGIKTIADFRAKILEKSFEGLKLELNGLEVWSRFIGDFNVYNLLAVYAVASQFDLSELEIVEALTKLEPVAGRFQHLVSPKKKVHAVVDYAHTPDALENVLKTLNSIRTNNETLTTIVGCGGNRDKTKRPVMGNIATSLSTQVIFTSDNPRFENPDEIIDDVEAGVEAQNTSKYIRITDRGQAIKTACKMAQANDIILIAGKGHETYQDVNGVKNDFDDVEHVTTNFKLFNL</sequence>
<reference evidence="12 13" key="1">
    <citation type="submission" date="2016-10" db="EMBL/GenBank/DDBJ databases">
        <authorList>
            <person name="de Groot N.N."/>
        </authorList>
    </citation>
    <scope>NUCLEOTIDE SEQUENCE [LARGE SCALE GENOMIC DNA]</scope>
    <source>
        <strain evidence="12 13">DSM 23581</strain>
    </source>
</reference>
<feature type="binding site" evidence="7">
    <location>
        <position position="181"/>
    </location>
    <ligand>
        <name>UDP-N-acetyl-alpha-D-muramoyl-L-alanyl-D-glutamate</name>
        <dbReference type="ChEBI" id="CHEBI:83900"/>
    </ligand>
</feature>
<comment type="similarity">
    <text evidence="1 7">Belongs to the MurCDEF family. MurE subfamily.</text>
</comment>
<evidence type="ECO:0000256" key="4">
    <source>
        <dbReference type="ARBA" id="ARBA00022984"/>
    </source>
</evidence>
<dbReference type="PANTHER" id="PTHR23135:SF4">
    <property type="entry name" value="UDP-N-ACETYLMURAMOYL-L-ALANYL-D-GLUTAMATE--2,6-DIAMINOPIMELATE LIGASE MURE HOMOLOG, CHLOROPLASTIC"/>
    <property type="match status" value="1"/>
</dbReference>
<keyword evidence="7 12" id="KW-0436">Ligase</keyword>
<dbReference type="InterPro" id="IPR036565">
    <property type="entry name" value="Mur-like_cat_sf"/>
</dbReference>
<comment type="PTM">
    <text evidence="7">Carboxylation is probably crucial for Mg(2+) binding and, consequently, for the gamma-phosphate positioning of ATP.</text>
</comment>
<evidence type="ECO:0000313" key="13">
    <source>
        <dbReference type="Proteomes" id="UP000198820"/>
    </source>
</evidence>
<dbReference type="HAMAP" id="MF_00208">
    <property type="entry name" value="MurE"/>
    <property type="match status" value="1"/>
</dbReference>
<protein>
    <recommendedName>
        <fullName evidence="7">UDP-N-acetylmuramoyl-L-alanyl-D-glutamate--2,6-diaminopimelate ligase</fullName>
        <ecNumber evidence="7">6.3.2.13</ecNumber>
    </recommendedName>
    <alternativeName>
        <fullName evidence="7">Meso-A2pm-adding enzyme</fullName>
    </alternativeName>
    <alternativeName>
        <fullName evidence="7">Meso-diaminopimelate-adding enzyme</fullName>
    </alternativeName>
    <alternativeName>
        <fullName evidence="7">UDP-MurNAc-L-Ala-D-Glu:meso-diaminopimelate ligase</fullName>
    </alternativeName>
    <alternativeName>
        <fullName evidence="7">UDP-MurNAc-tripeptide synthetase</fullName>
    </alternativeName>
    <alternativeName>
        <fullName evidence="7">UDP-N-acetylmuramyl-tripeptide synthetase</fullName>
    </alternativeName>
</protein>
<dbReference type="NCBIfam" id="TIGR01085">
    <property type="entry name" value="murE"/>
    <property type="match status" value="1"/>
</dbReference>
<dbReference type="Pfam" id="PF02875">
    <property type="entry name" value="Mur_ligase_C"/>
    <property type="match status" value="1"/>
</dbReference>